<dbReference type="KEGG" id="ery:CP97_06265"/>
<name>A0A0H4VXA7_9SPHN</name>
<evidence type="ECO:0000313" key="2">
    <source>
        <dbReference type="EMBL" id="AKQ41708.2"/>
    </source>
</evidence>
<accession>A0A0H4VXA7</accession>
<gene>
    <name evidence="2" type="ORF">CP97_06265</name>
</gene>
<dbReference type="Proteomes" id="UP000059113">
    <property type="component" value="Chromosome"/>
</dbReference>
<keyword evidence="3" id="KW-1185">Reference proteome</keyword>
<evidence type="ECO:0008006" key="4">
    <source>
        <dbReference type="Google" id="ProtNLM"/>
    </source>
</evidence>
<reference evidence="3" key="2">
    <citation type="submission" date="2015-04" db="EMBL/GenBank/DDBJ databases">
        <title>The complete genome sequence of Erythrobacter sp. s21-N3.</title>
        <authorList>
            <person name="Zhuang L."/>
            <person name="Liu Y."/>
            <person name="Shao Z."/>
        </authorList>
    </citation>
    <scope>NUCLEOTIDE SEQUENCE [LARGE SCALE GENOMIC DNA]</scope>
    <source>
        <strain evidence="3">s21-N3</strain>
    </source>
</reference>
<reference evidence="2 3" key="1">
    <citation type="journal article" date="2015" name="Int. J. Syst. Evol. Microbiol.">
        <title>Erythrobacter atlanticus sp. nov., a bacterium from ocean sediment able to degrade polycyclic aromatic hydrocarbons.</title>
        <authorList>
            <person name="Zhuang L."/>
            <person name="Liu Y."/>
            <person name="Wang L."/>
            <person name="Wang W."/>
            <person name="Shao Z."/>
        </authorList>
    </citation>
    <scope>NUCLEOTIDE SEQUENCE [LARGE SCALE GENOMIC DNA]</scope>
    <source>
        <strain evidence="3">s21-N3</strain>
    </source>
</reference>
<proteinExistence type="predicted"/>
<dbReference type="AlphaFoldDB" id="A0A0H4VXA7"/>
<evidence type="ECO:0000256" key="1">
    <source>
        <dbReference type="SAM" id="SignalP"/>
    </source>
</evidence>
<feature type="signal peptide" evidence="1">
    <location>
        <begin position="1"/>
        <end position="22"/>
    </location>
</feature>
<organism evidence="2 3">
    <name type="scientific">Aurantiacibacter atlanticus</name>
    <dbReference type="NCBI Taxonomy" id="1648404"/>
    <lineage>
        <taxon>Bacteria</taxon>
        <taxon>Pseudomonadati</taxon>
        <taxon>Pseudomonadota</taxon>
        <taxon>Alphaproteobacteria</taxon>
        <taxon>Sphingomonadales</taxon>
        <taxon>Erythrobacteraceae</taxon>
        <taxon>Aurantiacibacter</taxon>
    </lineage>
</organism>
<feature type="chain" id="PRO_5007772144" description="DUF4136 domain-containing protein" evidence="1">
    <location>
        <begin position="23"/>
        <end position="178"/>
    </location>
</feature>
<protein>
    <recommendedName>
        <fullName evidence="4">DUF4136 domain-containing protein</fullName>
    </recommendedName>
</protein>
<sequence>MGRVFAIAFPALLAASLLSACAVSTPVSIASTSGQLPPQAAVQVAPVEEDNSLRATFATALKNALASQTASLGSASNSTAPVIAEFAIAMRDAKTGVADPAESDAAAIAWESRPRNHHIFDNCSVQRLRATLVLLNREDGQVLYRGVGEADACNYSNAQMAELARALVTDAQGTAARP</sequence>
<dbReference type="PROSITE" id="PS51257">
    <property type="entry name" value="PROKAR_LIPOPROTEIN"/>
    <property type="match status" value="1"/>
</dbReference>
<evidence type="ECO:0000313" key="3">
    <source>
        <dbReference type="Proteomes" id="UP000059113"/>
    </source>
</evidence>
<dbReference type="EMBL" id="CP011310">
    <property type="protein sequence ID" value="AKQ41708.2"/>
    <property type="molecule type" value="Genomic_DNA"/>
</dbReference>
<keyword evidence="1" id="KW-0732">Signal</keyword>